<keyword evidence="3" id="KW-1185">Reference proteome</keyword>
<evidence type="ECO:0000313" key="2">
    <source>
        <dbReference type="EMBL" id="MFI2478197.1"/>
    </source>
</evidence>
<feature type="region of interest" description="Disordered" evidence="1">
    <location>
        <begin position="82"/>
        <end position="101"/>
    </location>
</feature>
<evidence type="ECO:0000256" key="1">
    <source>
        <dbReference type="SAM" id="MobiDB-lite"/>
    </source>
</evidence>
<organism evidence="2 3">
    <name type="scientific">Nocardia xishanensis</name>
    <dbReference type="NCBI Taxonomy" id="238964"/>
    <lineage>
        <taxon>Bacteria</taxon>
        <taxon>Bacillati</taxon>
        <taxon>Actinomycetota</taxon>
        <taxon>Actinomycetes</taxon>
        <taxon>Mycobacteriales</taxon>
        <taxon>Nocardiaceae</taxon>
        <taxon>Nocardia</taxon>
    </lineage>
</organism>
<dbReference type="Proteomes" id="UP001611415">
    <property type="component" value="Unassembled WGS sequence"/>
</dbReference>
<protein>
    <submittedName>
        <fullName evidence="2">Uncharacterized protein</fullName>
    </submittedName>
</protein>
<evidence type="ECO:0000313" key="3">
    <source>
        <dbReference type="Proteomes" id="UP001611415"/>
    </source>
</evidence>
<gene>
    <name evidence="2" type="ORF">ACH49W_32970</name>
</gene>
<sequence>MTALLTFLVATVFCYAIYHYAPDRTKDLFELERFRPLGSLTDARPSQYDDLRQYSDLAAMRCRGDEPERKFSQSRVPLAAALRRSHGASRSAIKASSEKLA</sequence>
<name>A0ABW7XB13_9NOCA</name>
<proteinExistence type="predicted"/>
<dbReference type="EMBL" id="JBIRYO010000035">
    <property type="protein sequence ID" value="MFI2478197.1"/>
    <property type="molecule type" value="Genomic_DNA"/>
</dbReference>
<dbReference type="RefSeq" id="WP_397095689.1">
    <property type="nucleotide sequence ID" value="NZ_JBIRYO010000035.1"/>
</dbReference>
<comment type="caution">
    <text evidence="2">The sequence shown here is derived from an EMBL/GenBank/DDBJ whole genome shotgun (WGS) entry which is preliminary data.</text>
</comment>
<accession>A0ABW7XB13</accession>
<reference evidence="2 3" key="1">
    <citation type="submission" date="2024-10" db="EMBL/GenBank/DDBJ databases">
        <title>The Natural Products Discovery Center: Release of the First 8490 Sequenced Strains for Exploring Actinobacteria Biosynthetic Diversity.</title>
        <authorList>
            <person name="Kalkreuter E."/>
            <person name="Kautsar S.A."/>
            <person name="Yang D."/>
            <person name="Bader C.D."/>
            <person name="Teijaro C.N."/>
            <person name="Fluegel L."/>
            <person name="Davis C.M."/>
            <person name="Simpson J.R."/>
            <person name="Lauterbach L."/>
            <person name="Steele A.D."/>
            <person name="Gui C."/>
            <person name="Meng S."/>
            <person name="Li G."/>
            <person name="Viehrig K."/>
            <person name="Ye F."/>
            <person name="Su P."/>
            <person name="Kiefer A.F."/>
            <person name="Nichols A."/>
            <person name="Cepeda A.J."/>
            <person name="Yan W."/>
            <person name="Fan B."/>
            <person name="Jiang Y."/>
            <person name="Adhikari A."/>
            <person name="Zheng C.-J."/>
            <person name="Schuster L."/>
            <person name="Cowan T.M."/>
            <person name="Smanski M.J."/>
            <person name="Chevrette M.G."/>
            <person name="De Carvalho L.P.S."/>
            <person name="Shen B."/>
        </authorList>
    </citation>
    <scope>NUCLEOTIDE SEQUENCE [LARGE SCALE GENOMIC DNA]</scope>
    <source>
        <strain evidence="2 3">NPDC019275</strain>
    </source>
</reference>